<feature type="non-terminal residue" evidence="2">
    <location>
        <position position="1"/>
    </location>
</feature>
<proteinExistence type="predicted"/>
<organism evidence="2 3">
    <name type="scientific">Adineta steineri</name>
    <dbReference type="NCBI Taxonomy" id="433720"/>
    <lineage>
        <taxon>Eukaryota</taxon>
        <taxon>Metazoa</taxon>
        <taxon>Spiralia</taxon>
        <taxon>Gnathifera</taxon>
        <taxon>Rotifera</taxon>
        <taxon>Eurotatoria</taxon>
        <taxon>Bdelloidea</taxon>
        <taxon>Adinetida</taxon>
        <taxon>Adinetidae</taxon>
        <taxon>Adineta</taxon>
    </lineage>
</organism>
<evidence type="ECO:0000256" key="1">
    <source>
        <dbReference type="SAM" id="MobiDB-lite"/>
    </source>
</evidence>
<dbReference type="EMBL" id="CAJNON010005686">
    <property type="protein sequence ID" value="CAF1536632.1"/>
    <property type="molecule type" value="Genomic_DNA"/>
</dbReference>
<gene>
    <name evidence="2" type="ORF">VCS650_LOCUS43886</name>
</gene>
<sequence length="84" mass="8868">AHHHHHLQHGSTISEGYIINKEAPSPPSSSSTHQPCKGPSGSSTYLQGSNRVKTMTIMGSTTSSGSSWDNNAPSSVTRAQIIIL</sequence>
<evidence type="ECO:0000313" key="3">
    <source>
        <dbReference type="Proteomes" id="UP000663891"/>
    </source>
</evidence>
<feature type="region of interest" description="Disordered" evidence="1">
    <location>
        <begin position="1"/>
        <end position="51"/>
    </location>
</feature>
<comment type="caution">
    <text evidence="2">The sequence shown here is derived from an EMBL/GenBank/DDBJ whole genome shotgun (WGS) entry which is preliminary data.</text>
</comment>
<reference evidence="2" key="1">
    <citation type="submission" date="2021-02" db="EMBL/GenBank/DDBJ databases">
        <authorList>
            <person name="Nowell W R."/>
        </authorList>
    </citation>
    <scope>NUCLEOTIDE SEQUENCE</scope>
</reference>
<dbReference type="Proteomes" id="UP000663891">
    <property type="component" value="Unassembled WGS sequence"/>
</dbReference>
<evidence type="ECO:0000313" key="2">
    <source>
        <dbReference type="EMBL" id="CAF1536632.1"/>
    </source>
</evidence>
<protein>
    <submittedName>
        <fullName evidence="2">Uncharacterized protein</fullName>
    </submittedName>
</protein>
<dbReference type="AlphaFoldDB" id="A0A815VU93"/>
<feature type="compositionally biased region" description="Polar residues" evidence="1">
    <location>
        <begin position="40"/>
        <end position="51"/>
    </location>
</feature>
<name>A0A815VU93_9BILA</name>
<accession>A0A815VU93</accession>